<evidence type="ECO:0000256" key="1">
    <source>
        <dbReference type="ARBA" id="ARBA00022801"/>
    </source>
</evidence>
<evidence type="ECO:0000313" key="5">
    <source>
        <dbReference type="Proteomes" id="UP000293638"/>
    </source>
</evidence>
<evidence type="ECO:0000313" key="4">
    <source>
        <dbReference type="EMBL" id="RZS90346.1"/>
    </source>
</evidence>
<evidence type="ECO:0000256" key="2">
    <source>
        <dbReference type="ARBA" id="ARBA00022912"/>
    </source>
</evidence>
<dbReference type="SUPFAM" id="SSF52799">
    <property type="entry name" value="(Phosphotyrosine protein) phosphatases II"/>
    <property type="match status" value="1"/>
</dbReference>
<evidence type="ECO:0000259" key="3">
    <source>
        <dbReference type="PROSITE" id="PS50056"/>
    </source>
</evidence>
<keyword evidence="5" id="KW-1185">Reference proteome</keyword>
<dbReference type="GO" id="GO:0004721">
    <property type="term" value="F:phosphoprotein phosphatase activity"/>
    <property type="evidence" value="ECO:0007669"/>
    <property type="project" value="UniProtKB-KW"/>
</dbReference>
<protein>
    <submittedName>
        <fullName evidence="4">Dual specificity protein phosphatase-like protein</fullName>
    </submittedName>
</protein>
<dbReference type="InterPro" id="IPR000340">
    <property type="entry name" value="Dual-sp_phosphatase_cat-dom"/>
</dbReference>
<dbReference type="Gene3D" id="3.90.190.10">
    <property type="entry name" value="Protein tyrosine phosphatase superfamily"/>
    <property type="match status" value="1"/>
</dbReference>
<dbReference type="Pfam" id="PF00782">
    <property type="entry name" value="DSPc"/>
    <property type="match status" value="1"/>
</dbReference>
<dbReference type="PROSITE" id="PS50056">
    <property type="entry name" value="TYR_PHOSPHATASE_2"/>
    <property type="match status" value="1"/>
</dbReference>
<keyword evidence="1" id="KW-0378">Hydrolase</keyword>
<gene>
    <name evidence="4" type="ORF">EV189_2131</name>
</gene>
<dbReference type="CDD" id="cd14498">
    <property type="entry name" value="DSP"/>
    <property type="match status" value="1"/>
</dbReference>
<dbReference type="SMART" id="SM00195">
    <property type="entry name" value="DSPc"/>
    <property type="match status" value="1"/>
</dbReference>
<name>A0A4Q7NT51_9ACTN</name>
<accession>A0A4Q7NT51</accession>
<dbReference type="EMBL" id="SGXD01000002">
    <property type="protein sequence ID" value="RZS90346.1"/>
    <property type="molecule type" value="Genomic_DNA"/>
</dbReference>
<dbReference type="Proteomes" id="UP000293638">
    <property type="component" value="Unassembled WGS sequence"/>
</dbReference>
<dbReference type="InterPro" id="IPR020422">
    <property type="entry name" value="TYR_PHOSPHATASE_DUAL_dom"/>
</dbReference>
<keyword evidence="2" id="KW-0904">Protein phosphatase</keyword>
<sequence length="152" mass="16657">MSSTPEVQPPTEILPRLWQAGCPVDWDWARATGFELVVDVNDADQVHEPDDVAGLRYVKHPLVDAAELPDMHLLDELVDLVVEAVRSDRPVLVHCGFGKNRSGLVVTLAVRQLLGVDGRTALEHVRSIRTRAVNNATFAAWVEGLPAPALAR</sequence>
<feature type="domain" description="Tyrosine specific protein phosphatases" evidence="3">
    <location>
        <begin position="75"/>
        <end position="135"/>
    </location>
</feature>
<comment type="caution">
    <text evidence="4">The sequence shown here is derived from an EMBL/GenBank/DDBJ whole genome shotgun (WGS) entry which is preliminary data.</text>
</comment>
<proteinExistence type="predicted"/>
<dbReference type="InterPro" id="IPR029021">
    <property type="entry name" value="Prot-tyrosine_phosphatase-like"/>
</dbReference>
<organism evidence="4 5">
    <name type="scientific">Motilibacter rhizosphaerae</name>
    <dbReference type="NCBI Taxonomy" id="598652"/>
    <lineage>
        <taxon>Bacteria</taxon>
        <taxon>Bacillati</taxon>
        <taxon>Actinomycetota</taxon>
        <taxon>Actinomycetes</taxon>
        <taxon>Motilibacterales</taxon>
        <taxon>Motilibacteraceae</taxon>
        <taxon>Motilibacter</taxon>
    </lineage>
</organism>
<dbReference type="AlphaFoldDB" id="A0A4Q7NT51"/>
<reference evidence="4 5" key="1">
    <citation type="submission" date="2019-02" db="EMBL/GenBank/DDBJ databases">
        <title>Genomic Encyclopedia of Type Strains, Phase IV (KMG-IV): sequencing the most valuable type-strain genomes for metagenomic binning, comparative biology and taxonomic classification.</title>
        <authorList>
            <person name="Goeker M."/>
        </authorList>
    </citation>
    <scope>NUCLEOTIDE SEQUENCE [LARGE SCALE GENOMIC DNA]</scope>
    <source>
        <strain evidence="4 5">DSM 45622</strain>
    </source>
</reference>
<dbReference type="PROSITE" id="PS00383">
    <property type="entry name" value="TYR_PHOSPHATASE_1"/>
    <property type="match status" value="1"/>
</dbReference>
<dbReference type="InterPro" id="IPR000387">
    <property type="entry name" value="Tyr_Pase_dom"/>
</dbReference>
<dbReference type="RefSeq" id="WP_165400239.1">
    <property type="nucleotide sequence ID" value="NZ_SGXD01000002.1"/>
</dbReference>
<dbReference type="InterPro" id="IPR016130">
    <property type="entry name" value="Tyr_Pase_AS"/>
</dbReference>